<evidence type="ECO:0000256" key="3">
    <source>
        <dbReference type="ARBA" id="ARBA00022763"/>
    </source>
</evidence>
<dbReference type="FunFam" id="2.60.120.590:FF:000004">
    <property type="entry name" value="DNA oxidative demethylase ALKBH2"/>
    <property type="match status" value="1"/>
</dbReference>
<dbReference type="GO" id="GO:0006307">
    <property type="term" value="P:DNA alkylation repair"/>
    <property type="evidence" value="ECO:0007669"/>
    <property type="project" value="InterPro"/>
</dbReference>
<dbReference type="InterPro" id="IPR032854">
    <property type="entry name" value="ALKBH3"/>
</dbReference>
<dbReference type="GO" id="GO:0046872">
    <property type="term" value="F:metal ion binding"/>
    <property type="evidence" value="ECO:0007669"/>
    <property type="project" value="UniProtKB-KW"/>
</dbReference>
<comment type="cofactor">
    <cofactor evidence="1">
        <name>Fe(2+)</name>
        <dbReference type="ChEBI" id="CHEBI:29033"/>
    </cofactor>
</comment>
<dbReference type="GO" id="GO:0016705">
    <property type="term" value="F:oxidoreductase activity, acting on paired donors, with incorporation or reduction of molecular oxygen"/>
    <property type="evidence" value="ECO:0007669"/>
    <property type="project" value="UniProtKB-ARBA"/>
</dbReference>
<dbReference type="GO" id="GO:0140097">
    <property type="term" value="F:catalytic activity, acting on DNA"/>
    <property type="evidence" value="ECO:0007669"/>
    <property type="project" value="UniProtKB-ARBA"/>
</dbReference>
<dbReference type="PATRIC" id="fig|265726.11.peg.2214"/>
<accession>A0A0F5VGQ3</accession>
<proteinExistence type="predicted"/>
<dbReference type="EMBL" id="JWYV01000002">
    <property type="protein sequence ID" value="KKD01238.1"/>
    <property type="molecule type" value="Genomic_DNA"/>
</dbReference>
<dbReference type="GO" id="GO:0032451">
    <property type="term" value="F:demethylase activity"/>
    <property type="evidence" value="ECO:0007669"/>
    <property type="project" value="UniProtKB-ARBA"/>
</dbReference>
<dbReference type="PANTHER" id="PTHR31212">
    <property type="entry name" value="ALPHA-KETOGLUTARATE-DEPENDENT DIOXYGENASE ALKB HOMOLOG 3"/>
    <property type="match status" value="1"/>
</dbReference>
<dbReference type="InterPro" id="IPR037151">
    <property type="entry name" value="AlkB-like_sf"/>
</dbReference>
<evidence type="ECO:0000256" key="4">
    <source>
        <dbReference type="ARBA" id="ARBA00022842"/>
    </source>
</evidence>
<evidence type="ECO:0000256" key="8">
    <source>
        <dbReference type="ARBA" id="ARBA00023204"/>
    </source>
</evidence>
<reference evidence="10 11" key="1">
    <citation type="submission" date="2014-12" db="EMBL/GenBank/DDBJ databases">
        <title>Mercury Reductase activity and rhizosphere competence traits in the genome of root associated Photobacterium halotolerans MELD1.</title>
        <authorList>
            <person name="Mathew D.C."/>
            <person name="Huang C.-C."/>
        </authorList>
    </citation>
    <scope>NUCLEOTIDE SEQUENCE [LARGE SCALE GENOMIC DNA]</scope>
    <source>
        <strain evidence="10 11">MELD1</strain>
    </source>
</reference>
<organism evidence="10 11">
    <name type="scientific">Photobacterium halotolerans</name>
    <dbReference type="NCBI Taxonomy" id="265726"/>
    <lineage>
        <taxon>Bacteria</taxon>
        <taxon>Pseudomonadati</taxon>
        <taxon>Pseudomonadota</taxon>
        <taxon>Gammaproteobacteria</taxon>
        <taxon>Vibrionales</taxon>
        <taxon>Vibrionaceae</taxon>
        <taxon>Photobacterium</taxon>
    </lineage>
</organism>
<keyword evidence="7" id="KW-0408">Iron</keyword>
<sequence length="203" mass="23012">MQNLDLFGEASGQGEWLAIDDGLLFWAPDFFTVSDSDGYFSALRQSLNWQQEAITLYGRRVMQPRLQAWCGEASYTYSGLTMQPDPWTPALLQIKAACEQVANTRFNSVLANLYRNGQDSMGWHQDNEPELGPAPVIASVTLGETRRFLLKHRHTGQKIDFQLSHGSLLIMAGQTQSHWVHSVPKSTQPHGERMNLTYRWINT</sequence>
<dbReference type="SUPFAM" id="SSF51197">
    <property type="entry name" value="Clavaminate synthase-like"/>
    <property type="match status" value="1"/>
</dbReference>
<comment type="caution">
    <text evidence="10">The sequence shown here is derived from an EMBL/GenBank/DDBJ whole genome shotgun (WGS) entry which is preliminary data.</text>
</comment>
<dbReference type="STRING" id="265726.KY46_04270"/>
<evidence type="ECO:0000256" key="6">
    <source>
        <dbReference type="ARBA" id="ARBA00023002"/>
    </source>
</evidence>
<evidence type="ECO:0000256" key="2">
    <source>
        <dbReference type="ARBA" id="ARBA00022723"/>
    </source>
</evidence>
<dbReference type="InterPro" id="IPR027450">
    <property type="entry name" value="AlkB-like"/>
</dbReference>
<dbReference type="Proteomes" id="UP000033633">
    <property type="component" value="Unassembled WGS sequence"/>
</dbReference>
<dbReference type="AlphaFoldDB" id="A0A0F5VGQ3"/>
<protein>
    <submittedName>
        <fullName evidence="10">DNA repair protein</fullName>
    </submittedName>
</protein>
<evidence type="ECO:0000256" key="1">
    <source>
        <dbReference type="ARBA" id="ARBA00001954"/>
    </source>
</evidence>
<evidence type="ECO:0000259" key="9">
    <source>
        <dbReference type="PROSITE" id="PS51471"/>
    </source>
</evidence>
<evidence type="ECO:0000313" key="10">
    <source>
        <dbReference type="EMBL" id="KKD01238.1"/>
    </source>
</evidence>
<dbReference type="GO" id="GO:0051213">
    <property type="term" value="F:dioxygenase activity"/>
    <property type="evidence" value="ECO:0007669"/>
    <property type="project" value="UniProtKB-KW"/>
</dbReference>
<evidence type="ECO:0000256" key="7">
    <source>
        <dbReference type="ARBA" id="ARBA00023004"/>
    </source>
</evidence>
<keyword evidence="4" id="KW-0460">Magnesium</keyword>
<dbReference type="PANTHER" id="PTHR31212:SF4">
    <property type="entry name" value="ALPHA-KETOGLUTARATE-DEPENDENT DIOXYGENASE ALKB HOMOLOG 3"/>
    <property type="match status" value="1"/>
</dbReference>
<dbReference type="PROSITE" id="PS51471">
    <property type="entry name" value="FE2OG_OXY"/>
    <property type="match status" value="1"/>
</dbReference>
<name>A0A0F5VGQ3_9GAMM</name>
<keyword evidence="5" id="KW-0223">Dioxygenase</keyword>
<evidence type="ECO:0000256" key="5">
    <source>
        <dbReference type="ARBA" id="ARBA00022964"/>
    </source>
</evidence>
<keyword evidence="8" id="KW-0234">DNA repair</keyword>
<dbReference type="InterPro" id="IPR005123">
    <property type="entry name" value="Oxoglu/Fe-dep_dioxygenase_dom"/>
</dbReference>
<feature type="domain" description="Fe2OG dioxygenase" evidence="9">
    <location>
        <begin position="105"/>
        <end position="202"/>
    </location>
</feature>
<dbReference type="Pfam" id="PF13532">
    <property type="entry name" value="2OG-FeII_Oxy_2"/>
    <property type="match status" value="1"/>
</dbReference>
<dbReference type="GO" id="GO:0016787">
    <property type="term" value="F:hydrolase activity"/>
    <property type="evidence" value="ECO:0007669"/>
    <property type="project" value="UniProtKB-ARBA"/>
</dbReference>
<gene>
    <name evidence="10" type="ORF">KY46_04270</name>
</gene>
<keyword evidence="2" id="KW-0479">Metal-binding</keyword>
<keyword evidence="11" id="KW-1185">Reference proteome</keyword>
<evidence type="ECO:0000313" key="11">
    <source>
        <dbReference type="Proteomes" id="UP000033633"/>
    </source>
</evidence>
<dbReference type="Gene3D" id="2.60.120.590">
    <property type="entry name" value="Alpha-ketoglutarate-dependent dioxygenase AlkB-like"/>
    <property type="match status" value="1"/>
</dbReference>
<dbReference type="RefSeq" id="WP_046219609.1">
    <property type="nucleotide sequence ID" value="NZ_JWYV01000002.1"/>
</dbReference>
<keyword evidence="3" id="KW-0227">DNA damage</keyword>
<keyword evidence="6" id="KW-0560">Oxidoreductase</keyword>